<dbReference type="EMBL" id="AP024238">
    <property type="protein sequence ID" value="BCO26412.1"/>
    <property type="molecule type" value="Genomic_DNA"/>
</dbReference>
<feature type="transmembrane region" description="Helical" evidence="1">
    <location>
        <begin position="21"/>
        <end position="43"/>
    </location>
</feature>
<evidence type="ECO:0000313" key="3">
    <source>
        <dbReference type="Proteomes" id="UP000824366"/>
    </source>
</evidence>
<dbReference type="RefSeq" id="WP_223909822.1">
    <property type="nucleotide sequence ID" value="NZ_AP024238.1"/>
</dbReference>
<evidence type="ECO:0000313" key="2">
    <source>
        <dbReference type="EMBL" id="BCO26412.1"/>
    </source>
</evidence>
<reference evidence="2 3" key="1">
    <citation type="journal article" date="2021" name="Microbiol. Spectr.">
        <title>A Single Bacterium Capable of Oxidation and Reduction of Iron at Circumneutral pH.</title>
        <authorList>
            <person name="Kato S."/>
            <person name="Ohkuma M."/>
        </authorList>
    </citation>
    <scope>NUCLEOTIDE SEQUENCE [LARGE SCALE GENOMIC DNA]</scope>
    <source>
        <strain evidence="2 3">MIZ03</strain>
    </source>
</reference>
<gene>
    <name evidence="2" type="ORF">MIZ03_1294</name>
</gene>
<evidence type="ECO:0000256" key="1">
    <source>
        <dbReference type="SAM" id="Phobius"/>
    </source>
</evidence>
<dbReference type="Proteomes" id="UP000824366">
    <property type="component" value="Chromosome"/>
</dbReference>
<protein>
    <recommendedName>
        <fullName evidence="4">General secretion pathway M protein</fullName>
    </recommendedName>
</protein>
<keyword evidence="1" id="KW-1133">Transmembrane helix</keyword>
<evidence type="ECO:0008006" key="4">
    <source>
        <dbReference type="Google" id="ProtNLM"/>
    </source>
</evidence>
<dbReference type="InterPro" id="IPR007690">
    <property type="entry name" value="T2SS_GspM"/>
</dbReference>
<organism evidence="2 3">
    <name type="scientific">Rhodoferax lithotrophicus</name>
    <dbReference type="NCBI Taxonomy" id="2798804"/>
    <lineage>
        <taxon>Bacteria</taxon>
        <taxon>Pseudomonadati</taxon>
        <taxon>Pseudomonadota</taxon>
        <taxon>Betaproteobacteria</taxon>
        <taxon>Burkholderiales</taxon>
        <taxon>Comamonadaceae</taxon>
        <taxon>Rhodoferax</taxon>
    </lineage>
</organism>
<keyword evidence="1" id="KW-0812">Transmembrane</keyword>
<accession>A0ABM7MJH5</accession>
<dbReference type="Pfam" id="PF04612">
    <property type="entry name" value="T2SSM"/>
    <property type="match status" value="1"/>
</dbReference>
<keyword evidence="1" id="KW-0472">Membrane</keyword>
<proteinExistence type="predicted"/>
<sequence length="159" mass="17395">MSILNKLQTRWQSVSRREQRLLWLALAVLALALLWWVALAPALKVLKTAPQQHLALDAQLQHMQQLQAQAQALRAQPLISAAQARSALEDSVKLLGSGAQLVVQTERVTLTLKAVPPEALAQWLASARQNAHLAPLEAHLTRHATGGWDGTLVLQLPAQ</sequence>
<keyword evidence="3" id="KW-1185">Reference proteome</keyword>
<name>A0ABM7MJH5_9BURK</name>